<evidence type="ECO:0000259" key="1">
    <source>
        <dbReference type="PROSITE" id="PS50837"/>
    </source>
</evidence>
<dbReference type="EMBL" id="JACJRF010000003">
    <property type="protein sequence ID" value="MBD2343066.1"/>
    <property type="molecule type" value="Genomic_DNA"/>
</dbReference>
<dbReference type="InterPro" id="IPR007111">
    <property type="entry name" value="NACHT_NTPase"/>
</dbReference>
<keyword evidence="4" id="KW-1185">Reference proteome</keyword>
<dbReference type="PANTHER" id="PTHR46844:SF1">
    <property type="entry name" value="SLR5058 PROTEIN"/>
    <property type="match status" value="1"/>
</dbReference>
<dbReference type="InterPro" id="IPR027417">
    <property type="entry name" value="P-loop_NTPase"/>
</dbReference>
<proteinExistence type="predicted"/>
<name>A0ABR8CIK0_9NOST</name>
<gene>
    <name evidence="3" type="ORF">H6G18_02740</name>
</gene>
<dbReference type="PANTHER" id="PTHR46844">
    <property type="entry name" value="SLR5058 PROTEIN"/>
    <property type="match status" value="1"/>
</dbReference>
<organism evidence="3 4">
    <name type="scientific">Anabaena subtropica FACHB-260</name>
    <dbReference type="NCBI Taxonomy" id="2692884"/>
    <lineage>
        <taxon>Bacteria</taxon>
        <taxon>Bacillati</taxon>
        <taxon>Cyanobacteriota</taxon>
        <taxon>Cyanophyceae</taxon>
        <taxon>Nostocales</taxon>
        <taxon>Nostocaceae</taxon>
        <taxon>Anabaena</taxon>
    </lineage>
</organism>
<feature type="domain" description="NACHT" evidence="1">
    <location>
        <begin position="178"/>
        <end position="298"/>
    </location>
</feature>
<dbReference type="Gene3D" id="3.40.50.300">
    <property type="entry name" value="P-loop containing nucleotide triphosphate hydrolases"/>
    <property type="match status" value="1"/>
</dbReference>
<dbReference type="SUPFAM" id="SSF52540">
    <property type="entry name" value="P-loop containing nucleoside triphosphate hydrolases"/>
    <property type="match status" value="1"/>
</dbReference>
<dbReference type="PROSITE" id="PS50943">
    <property type="entry name" value="HTH_CROC1"/>
    <property type="match status" value="1"/>
</dbReference>
<evidence type="ECO:0000313" key="4">
    <source>
        <dbReference type="Proteomes" id="UP000607281"/>
    </source>
</evidence>
<dbReference type="InterPro" id="IPR001387">
    <property type="entry name" value="Cro/C1-type_HTH"/>
</dbReference>
<sequence length="782" mass="90291">MAKRSLQASAEGIRKAKIAFTRKGWTQEYLAAEVGLETRQSIWKFFTGKPIDRHVFNDICFVLGLETSEISQQPTEDYLSLEHHEYHLLDIDILVQKLRSFHHDKIQSQCGTLHLLDIARPIHLNDIYIDANVCEEISSKRWLELNDLEKIGSNNNISLVKQGDKKQIGGLDAVRKYSKMILLGKPGSGKTTFLQSVALSCSQGIFQPNYLPVFINLKSFTENDEDSRQLNLFKYIHDDLMNFGITEVELNTVLSHGRALILLDGLDEVVGKNSEKTLNKIRSFINKFYKNQIVVTCRLASPYSNFHGFTEVEIADFNKQKIAEFANKWFLSVTNNSPETSKLVAHKFIKTLELTENSHILELAATPLLLILFCLVFQSNADFSNHHFEIYKQALDLLFVRWNEVKGTQYNQSFCNLSLLHRIKLLSHIAAVNFHQGDYFISETRLQQIITNYLLHQPNTTSDTDALEIESIAFIKTIELEHGLLIKRARGIYSFPHLIFQEYFTAREIVSNANHQTLQNLVTHLGDKRWREVFLLTVWMLKPADDLFKLIKQKIDHLVIRNHKLYHFLQWVEQKSSQVNSIYQCASVRAFYFTIALPPEHPLACNQDLAISLEHQFAGSLSIELAIDLALSHALVVSLTMTADIFSARLSALNLALDLKYLLVNQVTLHKSLQDIKRKLPSSNQGRETLKIWWLVNGQTWAEELRNLMIDSRHIGIDWQFNQQELEDLQQYWDMNKLLLDCLNCTRDISPSLRSYLETNLFLIREPGFNETLYSSLEWRKH</sequence>
<evidence type="ECO:0000259" key="2">
    <source>
        <dbReference type="PROSITE" id="PS50943"/>
    </source>
</evidence>
<feature type="domain" description="HTH cro/C1-type" evidence="2">
    <location>
        <begin position="17"/>
        <end position="70"/>
    </location>
</feature>
<reference evidence="3 4" key="1">
    <citation type="journal article" date="2020" name="ISME J.">
        <title>Comparative genomics reveals insights into cyanobacterial evolution and habitat adaptation.</title>
        <authorList>
            <person name="Chen M.Y."/>
            <person name="Teng W.K."/>
            <person name="Zhao L."/>
            <person name="Hu C.X."/>
            <person name="Zhou Y.K."/>
            <person name="Han B.P."/>
            <person name="Song L.R."/>
            <person name="Shu W.S."/>
        </authorList>
    </citation>
    <scope>NUCLEOTIDE SEQUENCE [LARGE SCALE GENOMIC DNA]</scope>
    <source>
        <strain evidence="3 4">FACHB-260</strain>
    </source>
</reference>
<dbReference type="Pfam" id="PF22727">
    <property type="entry name" value="NCH2"/>
    <property type="match status" value="1"/>
</dbReference>
<dbReference type="Pfam" id="PF05729">
    <property type="entry name" value="NACHT"/>
    <property type="match status" value="1"/>
</dbReference>
<dbReference type="InterPro" id="IPR054501">
    <property type="entry name" value="NCH2"/>
</dbReference>
<dbReference type="Proteomes" id="UP000607281">
    <property type="component" value="Unassembled WGS sequence"/>
</dbReference>
<protein>
    <submittedName>
        <fullName evidence="3">NACHT domain-containing NTPase</fullName>
    </submittedName>
</protein>
<evidence type="ECO:0000313" key="3">
    <source>
        <dbReference type="EMBL" id="MBD2343066.1"/>
    </source>
</evidence>
<comment type="caution">
    <text evidence="3">The sequence shown here is derived from an EMBL/GenBank/DDBJ whole genome shotgun (WGS) entry which is preliminary data.</text>
</comment>
<accession>A0ABR8CIK0</accession>
<dbReference type="CDD" id="cd00093">
    <property type="entry name" value="HTH_XRE"/>
    <property type="match status" value="1"/>
</dbReference>
<dbReference type="PROSITE" id="PS50837">
    <property type="entry name" value="NACHT"/>
    <property type="match status" value="1"/>
</dbReference>